<proteinExistence type="predicted"/>
<protein>
    <submittedName>
        <fullName evidence="5">Transcription regulator</fullName>
    </submittedName>
</protein>
<dbReference type="Pfam" id="PF01638">
    <property type="entry name" value="HxlR"/>
    <property type="match status" value="1"/>
</dbReference>
<keyword evidence="2" id="KW-0238">DNA-binding</keyword>
<name>M0NA94_9EURY</name>
<dbReference type="InterPro" id="IPR036388">
    <property type="entry name" value="WH-like_DNA-bd_sf"/>
</dbReference>
<dbReference type="CDD" id="cd00090">
    <property type="entry name" value="HTH_ARSR"/>
    <property type="match status" value="1"/>
</dbReference>
<keyword evidence="1" id="KW-0805">Transcription regulation</keyword>
<evidence type="ECO:0000259" key="4">
    <source>
        <dbReference type="PROSITE" id="PS51118"/>
    </source>
</evidence>
<dbReference type="PANTHER" id="PTHR33204:SF18">
    <property type="entry name" value="TRANSCRIPTIONAL REGULATORY PROTEIN"/>
    <property type="match status" value="1"/>
</dbReference>
<evidence type="ECO:0000313" key="6">
    <source>
        <dbReference type="Proteomes" id="UP000011625"/>
    </source>
</evidence>
<dbReference type="AlphaFoldDB" id="M0NA94"/>
<dbReference type="Proteomes" id="UP000011625">
    <property type="component" value="Unassembled WGS sequence"/>
</dbReference>
<dbReference type="InterPro" id="IPR011991">
    <property type="entry name" value="ArsR-like_HTH"/>
</dbReference>
<keyword evidence="3" id="KW-0804">Transcription</keyword>
<organism evidence="5 6">
    <name type="scientific">Halococcus salifodinae DSM 8989</name>
    <dbReference type="NCBI Taxonomy" id="1227456"/>
    <lineage>
        <taxon>Archaea</taxon>
        <taxon>Methanobacteriati</taxon>
        <taxon>Methanobacteriota</taxon>
        <taxon>Stenosarchaea group</taxon>
        <taxon>Halobacteria</taxon>
        <taxon>Halobacteriales</taxon>
        <taxon>Halococcaceae</taxon>
        <taxon>Halococcus</taxon>
    </lineage>
</organism>
<dbReference type="OrthoDB" id="147589at2157"/>
<evidence type="ECO:0000256" key="3">
    <source>
        <dbReference type="ARBA" id="ARBA00023163"/>
    </source>
</evidence>
<dbReference type="InterPro" id="IPR036390">
    <property type="entry name" value="WH_DNA-bd_sf"/>
</dbReference>
<dbReference type="PROSITE" id="PS51118">
    <property type="entry name" value="HTH_HXLR"/>
    <property type="match status" value="1"/>
</dbReference>
<dbReference type="GO" id="GO:0003677">
    <property type="term" value="F:DNA binding"/>
    <property type="evidence" value="ECO:0007669"/>
    <property type="project" value="UniProtKB-KW"/>
</dbReference>
<accession>M0NA94</accession>
<gene>
    <name evidence="5" type="ORF">C450_04638</name>
</gene>
<evidence type="ECO:0000256" key="2">
    <source>
        <dbReference type="ARBA" id="ARBA00023125"/>
    </source>
</evidence>
<comment type="caution">
    <text evidence="5">The sequence shown here is derived from an EMBL/GenBank/DDBJ whole genome shotgun (WGS) entry which is preliminary data.</text>
</comment>
<keyword evidence="6" id="KW-1185">Reference proteome</keyword>
<dbReference type="PATRIC" id="fig|1227456.3.peg.956"/>
<dbReference type="EMBL" id="AOME01000022">
    <property type="protein sequence ID" value="EMA54811.1"/>
    <property type="molecule type" value="Genomic_DNA"/>
</dbReference>
<dbReference type="InterPro" id="IPR002577">
    <property type="entry name" value="HTH_HxlR"/>
</dbReference>
<evidence type="ECO:0000313" key="5">
    <source>
        <dbReference type="EMBL" id="EMA54811.1"/>
    </source>
</evidence>
<dbReference type="STRING" id="1227456.C450_04638"/>
<sequence>MATQPPSADTEKESDVEQQNADVCTVVGAVEEVGSKWKLVILNDLRDGEKRFNELKRSTGASSYTLSRVLDGLEENGFIDNRKELESPVASYYILTEKGSALCPVFDALDEWGADWLESTGE</sequence>
<evidence type="ECO:0000256" key="1">
    <source>
        <dbReference type="ARBA" id="ARBA00023015"/>
    </source>
</evidence>
<dbReference type="RefSeq" id="WP_005040622.1">
    <property type="nucleotide sequence ID" value="NZ_AOME01000022.1"/>
</dbReference>
<dbReference type="Gene3D" id="1.10.10.10">
    <property type="entry name" value="Winged helix-like DNA-binding domain superfamily/Winged helix DNA-binding domain"/>
    <property type="match status" value="1"/>
</dbReference>
<dbReference type="SUPFAM" id="SSF46785">
    <property type="entry name" value="Winged helix' DNA-binding domain"/>
    <property type="match status" value="1"/>
</dbReference>
<dbReference type="PANTHER" id="PTHR33204">
    <property type="entry name" value="TRANSCRIPTIONAL REGULATOR, MARR FAMILY"/>
    <property type="match status" value="1"/>
</dbReference>
<feature type="domain" description="HTH hxlR-type" evidence="4">
    <location>
        <begin position="24"/>
        <end position="121"/>
    </location>
</feature>
<reference evidence="5 6" key="1">
    <citation type="journal article" date="2014" name="PLoS Genet.">
        <title>Phylogenetically driven sequencing of extremely halophilic archaea reveals strategies for static and dynamic osmo-response.</title>
        <authorList>
            <person name="Becker E.A."/>
            <person name="Seitzer P.M."/>
            <person name="Tritt A."/>
            <person name="Larsen D."/>
            <person name="Krusor M."/>
            <person name="Yao A.I."/>
            <person name="Wu D."/>
            <person name="Madern D."/>
            <person name="Eisen J.A."/>
            <person name="Darling A.E."/>
            <person name="Facciotti M.T."/>
        </authorList>
    </citation>
    <scope>NUCLEOTIDE SEQUENCE [LARGE SCALE GENOMIC DNA]</scope>
    <source>
        <strain evidence="5 6">DSM 8989</strain>
    </source>
</reference>